<dbReference type="GO" id="GO:0003677">
    <property type="term" value="F:DNA binding"/>
    <property type="evidence" value="ECO:0007669"/>
    <property type="project" value="UniProtKB-KW"/>
</dbReference>
<evidence type="ECO:0000313" key="8">
    <source>
        <dbReference type="Proteomes" id="UP000199615"/>
    </source>
</evidence>
<dbReference type="InterPro" id="IPR050176">
    <property type="entry name" value="LTTR"/>
</dbReference>
<dbReference type="PROSITE" id="PS50931">
    <property type="entry name" value="HTH_LYSR"/>
    <property type="match status" value="1"/>
</dbReference>
<dbReference type="PANTHER" id="PTHR30579:SF7">
    <property type="entry name" value="HTH-TYPE TRANSCRIPTIONAL REGULATOR LRHA-RELATED"/>
    <property type="match status" value="1"/>
</dbReference>
<evidence type="ECO:0000256" key="3">
    <source>
        <dbReference type="ARBA" id="ARBA00023015"/>
    </source>
</evidence>
<organism evidence="7 8">
    <name type="scientific">Rhodopseudomonas pseudopalustris</name>
    <dbReference type="NCBI Taxonomy" id="1513892"/>
    <lineage>
        <taxon>Bacteria</taxon>
        <taxon>Pseudomonadati</taxon>
        <taxon>Pseudomonadota</taxon>
        <taxon>Alphaproteobacteria</taxon>
        <taxon>Hyphomicrobiales</taxon>
        <taxon>Nitrobacteraceae</taxon>
        <taxon>Rhodopseudomonas</taxon>
    </lineage>
</organism>
<dbReference type="SUPFAM" id="SSF46785">
    <property type="entry name" value="Winged helix' DNA-binding domain"/>
    <property type="match status" value="1"/>
</dbReference>
<dbReference type="InterPro" id="IPR005119">
    <property type="entry name" value="LysR_subst-bd"/>
</dbReference>
<dbReference type="PANTHER" id="PTHR30579">
    <property type="entry name" value="TRANSCRIPTIONAL REGULATOR"/>
    <property type="match status" value="1"/>
</dbReference>
<dbReference type="OrthoDB" id="9789529at2"/>
<evidence type="ECO:0000259" key="6">
    <source>
        <dbReference type="PROSITE" id="PS50931"/>
    </source>
</evidence>
<dbReference type="AlphaFoldDB" id="A0A1H8LK45"/>
<dbReference type="SUPFAM" id="SSF53850">
    <property type="entry name" value="Periplasmic binding protein-like II"/>
    <property type="match status" value="1"/>
</dbReference>
<evidence type="ECO:0000256" key="1">
    <source>
        <dbReference type="ARBA" id="ARBA00003502"/>
    </source>
</evidence>
<comment type="similarity">
    <text evidence="2">Belongs to the LysR transcriptional regulatory family.</text>
</comment>
<keyword evidence="8" id="KW-1185">Reference proteome</keyword>
<dbReference type="Proteomes" id="UP000199615">
    <property type="component" value="Unassembled WGS sequence"/>
</dbReference>
<keyword evidence="3" id="KW-0805">Transcription regulation</keyword>
<keyword evidence="4" id="KW-0238">DNA-binding</keyword>
<dbReference type="Gene3D" id="3.40.190.10">
    <property type="entry name" value="Periplasmic binding protein-like II"/>
    <property type="match status" value="2"/>
</dbReference>
<dbReference type="InterPro" id="IPR000847">
    <property type="entry name" value="LysR_HTH_N"/>
</dbReference>
<keyword evidence="5" id="KW-0804">Transcription</keyword>
<dbReference type="Pfam" id="PF00126">
    <property type="entry name" value="HTH_1"/>
    <property type="match status" value="1"/>
</dbReference>
<reference evidence="8" key="1">
    <citation type="submission" date="2016-10" db="EMBL/GenBank/DDBJ databases">
        <authorList>
            <person name="Varghese N."/>
            <person name="Submissions S."/>
        </authorList>
    </citation>
    <scope>NUCLEOTIDE SEQUENCE [LARGE SCALE GENOMIC DNA]</scope>
    <source>
        <strain evidence="8">DSM 123</strain>
    </source>
</reference>
<proteinExistence type="inferred from homology"/>
<protein>
    <submittedName>
        <fullName evidence="7">Transcriptional regulator, LysR family</fullName>
    </submittedName>
</protein>
<evidence type="ECO:0000313" key="7">
    <source>
        <dbReference type="EMBL" id="SEO05393.1"/>
    </source>
</evidence>
<evidence type="ECO:0000256" key="4">
    <source>
        <dbReference type="ARBA" id="ARBA00023125"/>
    </source>
</evidence>
<feature type="domain" description="HTH lysR-type" evidence="6">
    <location>
        <begin position="14"/>
        <end position="71"/>
    </location>
</feature>
<dbReference type="Gene3D" id="1.10.10.10">
    <property type="entry name" value="Winged helix-like DNA-binding domain superfamily/Winged helix DNA-binding domain"/>
    <property type="match status" value="1"/>
</dbReference>
<comment type="function">
    <text evidence="1">NodD regulates the expression of the nodABCFE genes which encode other nodulation proteins. NodD is also a negative regulator of its own expression. Binds flavonoids as inducers.</text>
</comment>
<evidence type="ECO:0000256" key="5">
    <source>
        <dbReference type="ARBA" id="ARBA00023163"/>
    </source>
</evidence>
<dbReference type="EMBL" id="FODT01000001">
    <property type="protein sequence ID" value="SEO05393.1"/>
    <property type="molecule type" value="Genomic_DNA"/>
</dbReference>
<dbReference type="InterPro" id="IPR036390">
    <property type="entry name" value="WH_DNA-bd_sf"/>
</dbReference>
<dbReference type="Pfam" id="PF03466">
    <property type="entry name" value="LysR_substrate"/>
    <property type="match status" value="1"/>
</dbReference>
<dbReference type="GO" id="GO:0003700">
    <property type="term" value="F:DNA-binding transcription factor activity"/>
    <property type="evidence" value="ECO:0007669"/>
    <property type="project" value="InterPro"/>
</dbReference>
<name>A0A1H8LK45_9BRAD</name>
<dbReference type="InterPro" id="IPR036388">
    <property type="entry name" value="WH-like_DNA-bd_sf"/>
</dbReference>
<evidence type="ECO:0000256" key="2">
    <source>
        <dbReference type="ARBA" id="ARBA00009437"/>
    </source>
</evidence>
<accession>A0A1H8LK45</accession>
<sequence length="319" mass="34401">MGRERRPALGDRRITLEHLRAFVSVAEGGGFQQAGLELHRSQSAITQSLKRLEEIIECRLVERCQGHIVGLTSDGRRFLPSAVEILARTNEAVSAMVQPQISGRITLGVPDDFRIMDLHGAISRCAALNRGLRIETVSALSSALVSGVQKGDLDLAIFKQIDGQRTATPGRSSLLLRTEPLLWVANARSRFDSIAELPLVVFPPGCCYREAALVALAAKAKPSYPAYVSASYENVRAAISAGLGVGILPDSAVGADHIVLREADGFPRLPRVNLTMIEASGRKAVRQFRDFLRATVGRTSARADTIALDHAGSRMTAAE</sequence>
<gene>
    <name evidence="7" type="ORF">SAMN05444123_101107</name>
</gene>